<dbReference type="PANTHER" id="PTHR33064:SF37">
    <property type="entry name" value="RIBONUCLEASE H"/>
    <property type="match status" value="1"/>
</dbReference>
<evidence type="ECO:0000259" key="3">
    <source>
        <dbReference type="PROSITE" id="PS50878"/>
    </source>
</evidence>
<dbReference type="InterPro" id="IPR051320">
    <property type="entry name" value="Viral_Replic_Matur_Polypro"/>
</dbReference>
<dbReference type="PANTHER" id="PTHR33064">
    <property type="entry name" value="POL PROTEIN"/>
    <property type="match status" value="1"/>
</dbReference>
<dbReference type="SUPFAM" id="SSF56672">
    <property type="entry name" value="DNA/RNA polymerases"/>
    <property type="match status" value="1"/>
</dbReference>
<evidence type="ECO:0000313" key="4">
    <source>
        <dbReference type="EMBL" id="KAK1798028.1"/>
    </source>
</evidence>
<dbReference type="CDD" id="cd09274">
    <property type="entry name" value="RNase_HI_RT_Ty3"/>
    <property type="match status" value="1"/>
</dbReference>
<dbReference type="InterPro" id="IPR000477">
    <property type="entry name" value="RT_dom"/>
</dbReference>
<gene>
    <name evidence="4" type="ORF">P4O66_000529</name>
</gene>
<dbReference type="EMBL" id="JAROKS010000012">
    <property type="protein sequence ID" value="KAK1798028.1"/>
    <property type="molecule type" value="Genomic_DNA"/>
</dbReference>
<proteinExistence type="inferred from homology"/>
<feature type="domain" description="Reverse transcriptase" evidence="3">
    <location>
        <begin position="1"/>
        <end position="82"/>
    </location>
</feature>
<dbReference type="GO" id="GO:0004523">
    <property type="term" value="F:RNA-DNA hybrid ribonuclease activity"/>
    <property type="evidence" value="ECO:0007669"/>
    <property type="project" value="UniProtKB-EC"/>
</dbReference>
<dbReference type="CDD" id="cd01647">
    <property type="entry name" value="RT_LTR"/>
    <property type="match status" value="1"/>
</dbReference>
<organism evidence="4 5">
    <name type="scientific">Electrophorus voltai</name>
    <dbReference type="NCBI Taxonomy" id="2609070"/>
    <lineage>
        <taxon>Eukaryota</taxon>
        <taxon>Metazoa</taxon>
        <taxon>Chordata</taxon>
        <taxon>Craniata</taxon>
        <taxon>Vertebrata</taxon>
        <taxon>Euteleostomi</taxon>
        <taxon>Actinopterygii</taxon>
        <taxon>Neopterygii</taxon>
        <taxon>Teleostei</taxon>
        <taxon>Ostariophysi</taxon>
        <taxon>Gymnotiformes</taxon>
        <taxon>Gymnotoidei</taxon>
        <taxon>Gymnotidae</taxon>
        <taxon>Electrophorus</taxon>
    </lineage>
</organism>
<dbReference type="PROSITE" id="PS50878">
    <property type="entry name" value="RT_POL"/>
    <property type="match status" value="1"/>
</dbReference>
<dbReference type="GO" id="GO:0003964">
    <property type="term" value="F:RNA-directed DNA polymerase activity"/>
    <property type="evidence" value="ECO:0007669"/>
    <property type="project" value="UniProtKB-KW"/>
</dbReference>
<comment type="caution">
    <text evidence="4">The sequence shown here is derived from an EMBL/GenBank/DDBJ whole genome shotgun (WGS) entry which is preliminary data.</text>
</comment>
<dbReference type="GO" id="GO:0004190">
    <property type="term" value="F:aspartic-type endopeptidase activity"/>
    <property type="evidence" value="ECO:0007669"/>
    <property type="project" value="UniProtKB-KW"/>
</dbReference>
<dbReference type="Gene3D" id="3.10.20.370">
    <property type="match status" value="1"/>
</dbReference>
<dbReference type="FunFam" id="3.30.70.270:FF:000020">
    <property type="entry name" value="Transposon Tf2-6 polyprotein-like Protein"/>
    <property type="match status" value="1"/>
</dbReference>
<dbReference type="InterPro" id="IPR041577">
    <property type="entry name" value="RT_RNaseH_2"/>
</dbReference>
<dbReference type="EC" id="3.1.26.4" evidence="2"/>
<dbReference type="Gene3D" id="3.30.70.270">
    <property type="match status" value="2"/>
</dbReference>
<evidence type="ECO:0000313" key="5">
    <source>
        <dbReference type="Proteomes" id="UP001239994"/>
    </source>
</evidence>
<dbReference type="InterPro" id="IPR043502">
    <property type="entry name" value="DNA/RNA_pol_sf"/>
</dbReference>
<name>A0AAD8ZEJ5_9TELE</name>
<evidence type="ECO:0000256" key="2">
    <source>
        <dbReference type="ARBA" id="ARBA00012180"/>
    </source>
</evidence>
<dbReference type="Pfam" id="PF00078">
    <property type="entry name" value="RVT_1"/>
    <property type="match status" value="1"/>
</dbReference>
<accession>A0AAD8ZEJ5</accession>
<evidence type="ECO:0000256" key="1">
    <source>
        <dbReference type="ARBA" id="ARBA00010879"/>
    </source>
</evidence>
<comment type="similarity">
    <text evidence="1">Belongs to the beta type-B retroviral polymerase family. HERV class-II K(HML-2) pol subfamily.</text>
</comment>
<keyword evidence="5" id="KW-1185">Reference proteome</keyword>
<sequence length="323" mass="37087">MPFGLMNAPTVFQWYTSEVLREALDRYVFVHLDDILIYCQTVDERVTHAKRVLQLLLENHLFVKLEKSTFHAQTISFLGFIVSHNMLCMDPAKVWAVESWPRPTSLCLVQCFLGFTNFYHRFVKNFSTDAAPLTALTRKVSGPFCRSTKAQQAFEELKCCLIRAPILQLPNTELPFISEVDASEVGVGAVLSQQSGEDKKLHPCAYFSRHLSSAEWNYDVGDRELLAVKLALEEWRNWLKGAKNPFLVWTDHKNLAYIQQAKRLNPHQARWGLFFDFTLSYWPGTRNIKLYALSHQWESSPPSALPSTIIPRVRIIAPIQWGG</sequence>
<reference evidence="4" key="1">
    <citation type="submission" date="2023-03" db="EMBL/GenBank/DDBJ databases">
        <title>Electrophorus voltai genome.</title>
        <authorList>
            <person name="Bian C."/>
        </authorList>
    </citation>
    <scope>NUCLEOTIDE SEQUENCE</scope>
    <source>
        <strain evidence="4">CB-2022</strain>
        <tissue evidence="4">Muscle</tissue>
    </source>
</reference>
<dbReference type="InterPro" id="IPR043128">
    <property type="entry name" value="Rev_trsase/Diguanyl_cyclase"/>
</dbReference>
<dbReference type="FunFam" id="3.10.20.370:FF:000003">
    <property type="entry name" value="Transposon Tf2-6 polyprotein"/>
    <property type="match status" value="1"/>
</dbReference>
<dbReference type="AlphaFoldDB" id="A0AAD8ZEJ5"/>
<dbReference type="Pfam" id="PF17919">
    <property type="entry name" value="RT_RNaseH_2"/>
    <property type="match status" value="1"/>
</dbReference>
<protein>
    <recommendedName>
        <fullName evidence="2">ribonuclease H</fullName>
        <ecNumber evidence="2">3.1.26.4</ecNumber>
    </recommendedName>
</protein>
<dbReference type="GO" id="GO:0006508">
    <property type="term" value="P:proteolysis"/>
    <property type="evidence" value="ECO:0007669"/>
    <property type="project" value="UniProtKB-KW"/>
</dbReference>
<dbReference type="Proteomes" id="UP001239994">
    <property type="component" value="Unassembled WGS sequence"/>
</dbReference>